<dbReference type="PANTHER" id="PTHR33988">
    <property type="entry name" value="ENDORIBONUCLEASE MAZF-RELATED"/>
    <property type="match status" value="1"/>
</dbReference>
<dbReference type="AlphaFoldDB" id="A0AAW9PQF8"/>
<name>A0AAW9PQF8_9CYAN</name>
<organism evidence="3 4">
    <name type="scientific">Tumidithrix elongata BACA0141</name>
    <dbReference type="NCBI Taxonomy" id="2716417"/>
    <lineage>
        <taxon>Bacteria</taxon>
        <taxon>Bacillati</taxon>
        <taxon>Cyanobacteriota</taxon>
        <taxon>Cyanophyceae</taxon>
        <taxon>Pseudanabaenales</taxon>
        <taxon>Pseudanabaenaceae</taxon>
        <taxon>Tumidithrix</taxon>
        <taxon>Tumidithrix elongata</taxon>
    </lineage>
</organism>
<protein>
    <submittedName>
        <fullName evidence="3">Type II toxin-antitoxin system PemK/MazF family toxin</fullName>
        <ecNumber evidence="3">3.1.-.-</ecNumber>
    </submittedName>
</protein>
<sequence>MTQPKLTIRRNDVVLVLFPNSNLTTAKTRPALVVQADNLLTGLPQIIVAMITSQMMRAGHPRRVTVLLSSIEGQQSGLLTDSVVMLDNLATITLSAIQRSIGSLPAIEIDRALKHTLGLQ</sequence>
<comment type="similarity">
    <text evidence="1">Belongs to the PemK/MazF family.</text>
</comment>
<dbReference type="GO" id="GO:0006402">
    <property type="term" value="P:mRNA catabolic process"/>
    <property type="evidence" value="ECO:0007669"/>
    <property type="project" value="TreeGrafter"/>
</dbReference>
<dbReference type="GO" id="GO:0016075">
    <property type="term" value="P:rRNA catabolic process"/>
    <property type="evidence" value="ECO:0007669"/>
    <property type="project" value="TreeGrafter"/>
</dbReference>
<keyword evidence="2" id="KW-1277">Toxin-antitoxin system</keyword>
<dbReference type="InterPro" id="IPR003477">
    <property type="entry name" value="PemK-like"/>
</dbReference>
<dbReference type="Pfam" id="PF02452">
    <property type="entry name" value="PemK_toxin"/>
    <property type="match status" value="1"/>
</dbReference>
<evidence type="ECO:0000313" key="3">
    <source>
        <dbReference type="EMBL" id="MEE3715807.1"/>
    </source>
</evidence>
<evidence type="ECO:0000256" key="2">
    <source>
        <dbReference type="ARBA" id="ARBA00022649"/>
    </source>
</evidence>
<keyword evidence="3" id="KW-0378">Hydrolase</keyword>
<evidence type="ECO:0000256" key="1">
    <source>
        <dbReference type="ARBA" id="ARBA00007521"/>
    </source>
</evidence>
<accession>A0AAW9PQF8</accession>
<dbReference type="GO" id="GO:0004521">
    <property type="term" value="F:RNA endonuclease activity"/>
    <property type="evidence" value="ECO:0007669"/>
    <property type="project" value="TreeGrafter"/>
</dbReference>
<dbReference type="EMBL" id="JAZBJZ010000008">
    <property type="protein sequence ID" value="MEE3715807.1"/>
    <property type="molecule type" value="Genomic_DNA"/>
</dbReference>
<dbReference type="InterPro" id="IPR011067">
    <property type="entry name" value="Plasmid_toxin/cell-grow_inhib"/>
</dbReference>
<dbReference type="SUPFAM" id="SSF50118">
    <property type="entry name" value="Cell growth inhibitor/plasmid maintenance toxic component"/>
    <property type="match status" value="1"/>
</dbReference>
<dbReference type="Proteomes" id="UP001333818">
    <property type="component" value="Unassembled WGS sequence"/>
</dbReference>
<comment type="caution">
    <text evidence="3">The sequence shown here is derived from an EMBL/GenBank/DDBJ whole genome shotgun (WGS) entry which is preliminary data.</text>
</comment>
<dbReference type="PANTHER" id="PTHR33988:SF2">
    <property type="entry name" value="ENDORIBONUCLEASE MAZF"/>
    <property type="match status" value="1"/>
</dbReference>
<keyword evidence="4" id="KW-1185">Reference proteome</keyword>
<reference evidence="3" key="1">
    <citation type="submission" date="2024-01" db="EMBL/GenBank/DDBJ databases">
        <title>Bank of Algae and Cyanobacteria of the Azores (BACA) strain genomes.</title>
        <authorList>
            <person name="Luz R."/>
            <person name="Cordeiro R."/>
            <person name="Fonseca A."/>
            <person name="Goncalves V."/>
        </authorList>
    </citation>
    <scope>NUCLEOTIDE SEQUENCE</scope>
    <source>
        <strain evidence="3">BACA0141</strain>
    </source>
</reference>
<dbReference type="Gene3D" id="2.30.30.110">
    <property type="match status" value="1"/>
</dbReference>
<dbReference type="GO" id="GO:0003677">
    <property type="term" value="F:DNA binding"/>
    <property type="evidence" value="ECO:0007669"/>
    <property type="project" value="InterPro"/>
</dbReference>
<gene>
    <name evidence="3" type="ORF">V2H45_03490</name>
</gene>
<evidence type="ECO:0000313" key="4">
    <source>
        <dbReference type="Proteomes" id="UP001333818"/>
    </source>
</evidence>
<dbReference type="GO" id="GO:0016787">
    <property type="term" value="F:hydrolase activity"/>
    <property type="evidence" value="ECO:0007669"/>
    <property type="project" value="UniProtKB-KW"/>
</dbReference>
<proteinExistence type="inferred from homology"/>
<dbReference type="RefSeq" id="WP_330482231.1">
    <property type="nucleotide sequence ID" value="NZ_JAZBJZ010000008.1"/>
</dbReference>
<dbReference type="EC" id="3.1.-.-" evidence="3"/>